<reference evidence="1 2" key="1">
    <citation type="submission" date="2024-01" db="EMBL/GenBank/DDBJ databases">
        <title>The genomes of 5 underutilized Papilionoideae crops provide insights into root nodulation and disease resistance.</title>
        <authorList>
            <person name="Yuan L."/>
        </authorList>
    </citation>
    <scope>NUCLEOTIDE SEQUENCE [LARGE SCALE GENOMIC DNA]</scope>
    <source>
        <strain evidence="1">LY-2023</strain>
        <tissue evidence="1">Leaf</tissue>
    </source>
</reference>
<evidence type="ECO:0000313" key="1">
    <source>
        <dbReference type="EMBL" id="KAK7318291.1"/>
    </source>
</evidence>
<name>A0AAN9Q0T1_CLITE</name>
<dbReference type="Proteomes" id="UP001359559">
    <property type="component" value="Unassembled WGS sequence"/>
</dbReference>
<organism evidence="1 2">
    <name type="scientific">Clitoria ternatea</name>
    <name type="common">Butterfly pea</name>
    <dbReference type="NCBI Taxonomy" id="43366"/>
    <lineage>
        <taxon>Eukaryota</taxon>
        <taxon>Viridiplantae</taxon>
        <taxon>Streptophyta</taxon>
        <taxon>Embryophyta</taxon>
        <taxon>Tracheophyta</taxon>
        <taxon>Spermatophyta</taxon>
        <taxon>Magnoliopsida</taxon>
        <taxon>eudicotyledons</taxon>
        <taxon>Gunneridae</taxon>
        <taxon>Pentapetalae</taxon>
        <taxon>rosids</taxon>
        <taxon>fabids</taxon>
        <taxon>Fabales</taxon>
        <taxon>Fabaceae</taxon>
        <taxon>Papilionoideae</taxon>
        <taxon>50 kb inversion clade</taxon>
        <taxon>NPAAA clade</taxon>
        <taxon>indigoferoid/millettioid clade</taxon>
        <taxon>Phaseoleae</taxon>
        <taxon>Clitoria</taxon>
    </lineage>
</organism>
<protein>
    <submittedName>
        <fullName evidence="1">Uncharacterized protein</fullName>
    </submittedName>
</protein>
<dbReference type="EMBL" id="JAYKXN010000001">
    <property type="protein sequence ID" value="KAK7318291.1"/>
    <property type="molecule type" value="Genomic_DNA"/>
</dbReference>
<accession>A0AAN9Q0T1</accession>
<proteinExistence type="predicted"/>
<evidence type="ECO:0000313" key="2">
    <source>
        <dbReference type="Proteomes" id="UP001359559"/>
    </source>
</evidence>
<gene>
    <name evidence="1" type="ORF">RJT34_02990</name>
</gene>
<keyword evidence="2" id="KW-1185">Reference proteome</keyword>
<dbReference type="AlphaFoldDB" id="A0AAN9Q0T1"/>
<comment type="caution">
    <text evidence="1">The sequence shown here is derived from an EMBL/GenBank/DDBJ whole genome shotgun (WGS) entry which is preliminary data.</text>
</comment>
<sequence length="80" mass="8621">MVGRATENKILEIPKTGRNLLCCTCLSKDATSCDDDRMSGFKSDGPQPIEIEPTLHKHILRQKAAAAAALVTKLISLSPT</sequence>